<dbReference type="GO" id="GO:0030729">
    <property type="term" value="F:acetoacetate-CoA ligase activity"/>
    <property type="evidence" value="ECO:0007669"/>
    <property type="project" value="UniProtKB-EC"/>
</dbReference>
<proteinExistence type="inferred from homology"/>
<dbReference type="HOGENOM" id="CLU_000022_3_3_2"/>
<dbReference type="KEGG" id="pto:PTO1175"/>
<evidence type="ECO:0000256" key="2">
    <source>
        <dbReference type="ARBA" id="ARBA00022598"/>
    </source>
</evidence>
<dbReference type="GO" id="GO:0006629">
    <property type="term" value="P:lipid metabolic process"/>
    <property type="evidence" value="ECO:0007669"/>
    <property type="project" value="InterPro"/>
</dbReference>
<dbReference type="Proteomes" id="UP000000438">
    <property type="component" value="Chromosome"/>
</dbReference>
<evidence type="ECO:0000313" key="7">
    <source>
        <dbReference type="Proteomes" id="UP000000438"/>
    </source>
</evidence>
<dbReference type="PaxDb" id="263820-PTO1175"/>
<dbReference type="Gene3D" id="3.40.50.12780">
    <property type="entry name" value="N-terminal domain of ligase-like"/>
    <property type="match status" value="1"/>
</dbReference>
<evidence type="ECO:0000256" key="1">
    <source>
        <dbReference type="ARBA" id="ARBA00006432"/>
    </source>
</evidence>
<keyword evidence="3" id="KW-0547">Nucleotide-binding</keyword>
<gene>
    <name evidence="6" type="ordered locus">PTO1175</name>
</gene>
<dbReference type="NCBIfam" id="NF002937">
    <property type="entry name" value="PRK03584.1"/>
    <property type="match status" value="1"/>
</dbReference>
<evidence type="ECO:0000313" key="6">
    <source>
        <dbReference type="EMBL" id="AAT43760.1"/>
    </source>
</evidence>
<dbReference type="PANTHER" id="PTHR42921">
    <property type="entry name" value="ACETOACETYL-COA SYNTHETASE"/>
    <property type="match status" value="1"/>
</dbReference>
<keyword evidence="4" id="KW-0067">ATP-binding</keyword>
<dbReference type="InterPro" id="IPR042099">
    <property type="entry name" value="ANL_N_sf"/>
</dbReference>
<dbReference type="InterPro" id="IPR020845">
    <property type="entry name" value="AMP-binding_CS"/>
</dbReference>
<dbReference type="InterPro" id="IPR045851">
    <property type="entry name" value="AMP-bd_C_sf"/>
</dbReference>
<dbReference type="PROSITE" id="PS00455">
    <property type="entry name" value="AMP_BINDING"/>
    <property type="match status" value="1"/>
</dbReference>
<dbReference type="GeneID" id="2844229"/>
<dbReference type="SUPFAM" id="SSF56801">
    <property type="entry name" value="Acetyl-CoA synthetase-like"/>
    <property type="match status" value="1"/>
</dbReference>
<dbReference type="PANTHER" id="PTHR42921:SF1">
    <property type="entry name" value="ACETOACETYL-COA SYNTHETASE"/>
    <property type="match status" value="1"/>
</dbReference>
<accession>Q6KZU2</accession>
<evidence type="ECO:0000256" key="4">
    <source>
        <dbReference type="ARBA" id="ARBA00022840"/>
    </source>
</evidence>
<dbReference type="InterPro" id="IPR000873">
    <property type="entry name" value="AMP-dep_synth/lig_dom"/>
</dbReference>
<dbReference type="STRING" id="263820.PTO1175"/>
<sequence>MDILFKPDINNSDMERFINNNNYHDAFKNSIKDLNGFWKSLASFYGIELNGSYKRGENFIDSSWFNETRINYTDLVLKNKNLNGYSIIYINEKLNEKRISWNELSVMVYNLAGFLIEIGLKKGDVVAGYINNNYYAIISFLAASLIGCTWTCVSQDFGLGAVISRFQQSNPKVLIASPFYYYNGVFYDKTNEIKRIIDSVKSIKNVIVTDKCDIDSFIFDNIRSSKNVNSNTFFNDPLWILYSSGTTGIPKAMVQSQGGIILEHIKSLGLHLNISKNSRFMWLTNTSWMMWNFMVSGLLLGSTLVIYDGNPYYPGNDDFWKAINKNNVTHFGAGAPYFSGLMKSGYDFKFYGDYIGSTGSPMPPEVFDYIYKNNDVWLSPISGGTDLCTAFITANPLLPVIRGRMQCIALGADVSSYDENGLETRDVGELVIRQPMPSMPIYFLNDPGNKRYIDAYFSYFKNVWRHGDWVKIFDDGSVIIYGRSDSTLNKKGIRIGTGDYYSILNKIDHVIDSLIVGIELENGDYYMPLFVKLDTGINDDIIKNIKNEIVKDLGKRYVPDEVIQVPDIPETLSGKKMEVPVKRILSGYDIKNAYNKDSMVNPESMEFFIKFRERVMKMKPMRPK</sequence>
<feature type="domain" description="AMP-dependent synthetase/ligase" evidence="5">
    <location>
        <begin position="96"/>
        <end position="436"/>
    </location>
</feature>
<dbReference type="EMBL" id="AE017261">
    <property type="protein sequence ID" value="AAT43760.1"/>
    <property type="molecule type" value="Genomic_DNA"/>
</dbReference>
<evidence type="ECO:0000259" key="5">
    <source>
        <dbReference type="Pfam" id="PF00501"/>
    </source>
</evidence>
<dbReference type="AlphaFoldDB" id="Q6KZU2"/>
<dbReference type="EC" id="6.2.1.16" evidence="6"/>
<dbReference type="NCBIfam" id="TIGR01217">
    <property type="entry name" value="ac_ac_CoA_syn"/>
    <property type="match status" value="1"/>
</dbReference>
<dbReference type="Pfam" id="PF00501">
    <property type="entry name" value="AMP-binding"/>
    <property type="match status" value="1"/>
</dbReference>
<protein>
    <submittedName>
        <fullName evidence="6">Acetoacetyl-CoA synthetase</fullName>
        <ecNumber evidence="6">6.2.1.16</ecNumber>
    </submittedName>
</protein>
<dbReference type="PATRIC" id="fig|263820.9.peg.1221"/>
<reference evidence="6 7" key="1">
    <citation type="journal article" date="2004" name="Proc. Natl. Acad. Sci. U.S.A.">
        <title>Genome sequence of Picrophilus torridus and its implications for life around pH 0.</title>
        <authorList>
            <person name="Futterer O."/>
            <person name="Angelov A."/>
            <person name="Liesegang H."/>
            <person name="Gottschalk G."/>
            <person name="Schleper C."/>
            <person name="Schepers B."/>
            <person name="Dock C."/>
            <person name="Antranikian G."/>
            <person name="Liebl W."/>
        </authorList>
    </citation>
    <scope>NUCLEOTIDE SEQUENCE [LARGE SCALE GENOMIC DNA]</scope>
    <source>
        <strain evidence="7">ATCC 700027 / DSM 9790 / JCM 10055 / NBRC 100828</strain>
    </source>
</reference>
<dbReference type="InParanoid" id="Q6KZU2"/>
<evidence type="ECO:0000256" key="3">
    <source>
        <dbReference type="ARBA" id="ARBA00022741"/>
    </source>
</evidence>
<name>Q6KZU2_PICTO</name>
<dbReference type="Gene3D" id="3.30.300.30">
    <property type="match status" value="1"/>
</dbReference>
<comment type="similarity">
    <text evidence="1">Belongs to the ATP-dependent AMP-binding enzyme family.</text>
</comment>
<dbReference type="eggNOG" id="arCOG06112">
    <property type="taxonomic scope" value="Archaea"/>
</dbReference>
<dbReference type="OrthoDB" id="371752at2157"/>
<keyword evidence="2 6" id="KW-0436">Ligase</keyword>
<organism evidence="6 7">
    <name type="scientific">Picrophilus torridus (strain ATCC 700027 / DSM 9790 / JCM 10055 / NBRC 100828 / KAW 2/3)</name>
    <dbReference type="NCBI Taxonomy" id="1122961"/>
    <lineage>
        <taxon>Archaea</taxon>
        <taxon>Methanobacteriati</taxon>
        <taxon>Thermoplasmatota</taxon>
        <taxon>Thermoplasmata</taxon>
        <taxon>Thermoplasmatales</taxon>
        <taxon>Picrophilaceae</taxon>
        <taxon>Picrophilus</taxon>
    </lineage>
</organism>
<dbReference type="InterPro" id="IPR005914">
    <property type="entry name" value="Acac_CoA_synth"/>
</dbReference>
<dbReference type="RefSeq" id="WP_011177976.1">
    <property type="nucleotide sequence ID" value="NC_005877.1"/>
</dbReference>
<dbReference type="GO" id="GO:0005524">
    <property type="term" value="F:ATP binding"/>
    <property type="evidence" value="ECO:0007669"/>
    <property type="project" value="UniProtKB-KW"/>
</dbReference>